<gene>
    <name evidence="2" type="primary">WBGene00284818</name>
</gene>
<dbReference type="Proteomes" id="UP000005239">
    <property type="component" value="Unassembled WGS sequence"/>
</dbReference>
<evidence type="ECO:0000313" key="3">
    <source>
        <dbReference type="Proteomes" id="UP000005239"/>
    </source>
</evidence>
<organism evidence="2 3">
    <name type="scientific">Pristionchus pacificus</name>
    <name type="common">Parasitic nematode worm</name>
    <dbReference type="NCBI Taxonomy" id="54126"/>
    <lineage>
        <taxon>Eukaryota</taxon>
        <taxon>Metazoa</taxon>
        <taxon>Ecdysozoa</taxon>
        <taxon>Nematoda</taxon>
        <taxon>Chromadorea</taxon>
        <taxon>Rhabditida</taxon>
        <taxon>Rhabditina</taxon>
        <taxon>Diplogasteromorpha</taxon>
        <taxon>Diplogasteroidea</taxon>
        <taxon>Neodiplogasteridae</taxon>
        <taxon>Pristionchus</taxon>
    </lineage>
</organism>
<keyword evidence="3" id="KW-1185">Reference proteome</keyword>
<evidence type="ECO:0000313" key="2">
    <source>
        <dbReference type="EnsemblMetazoa" id="PPA46449.1"/>
    </source>
</evidence>
<sequence>VVKERSEPQEAMGLLARVGSVPGILFSFAVSFIVYLCSLPSLPATVAILVAAPINYAVSQAIFTHWIVEKIDEVFYQTIRENNLEKFELVRDDYHRLLKMKGFFPPHDNPIVTLGFSFGAYLLLTKVMVIGVDYLTKPMNRDNSLFLSQSPFVRILNSTIAGIFIFSALFSSYRIGEMHFIIITLNLAHMIVVFTCSNFVFATVLRLFAQNAKEKNN</sequence>
<evidence type="ECO:0000256" key="1">
    <source>
        <dbReference type="SAM" id="Phobius"/>
    </source>
</evidence>
<reference evidence="2" key="2">
    <citation type="submission" date="2022-06" db="UniProtKB">
        <authorList>
            <consortium name="EnsemblMetazoa"/>
        </authorList>
    </citation>
    <scope>IDENTIFICATION</scope>
    <source>
        <strain evidence="2">PS312</strain>
    </source>
</reference>
<keyword evidence="1" id="KW-0472">Membrane</keyword>
<feature type="transmembrane region" description="Helical" evidence="1">
    <location>
        <begin position="155"/>
        <end position="175"/>
    </location>
</feature>
<feature type="transmembrane region" description="Helical" evidence="1">
    <location>
        <begin position="20"/>
        <end position="39"/>
    </location>
</feature>
<protein>
    <submittedName>
        <fullName evidence="2">Uncharacterized protein</fullName>
    </submittedName>
</protein>
<proteinExistence type="predicted"/>
<feature type="transmembrane region" description="Helical" evidence="1">
    <location>
        <begin position="111"/>
        <end position="135"/>
    </location>
</feature>
<reference evidence="3" key="1">
    <citation type="journal article" date="2008" name="Nat. Genet.">
        <title>The Pristionchus pacificus genome provides a unique perspective on nematode lifestyle and parasitism.</title>
        <authorList>
            <person name="Dieterich C."/>
            <person name="Clifton S.W."/>
            <person name="Schuster L.N."/>
            <person name="Chinwalla A."/>
            <person name="Delehaunty K."/>
            <person name="Dinkelacker I."/>
            <person name="Fulton L."/>
            <person name="Fulton R."/>
            <person name="Godfrey J."/>
            <person name="Minx P."/>
            <person name="Mitreva M."/>
            <person name="Roeseler W."/>
            <person name="Tian H."/>
            <person name="Witte H."/>
            <person name="Yang S.P."/>
            <person name="Wilson R.K."/>
            <person name="Sommer R.J."/>
        </authorList>
    </citation>
    <scope>NUCLEOTIDE SEQUENCE [LARGE SCALE GENOMIC DNA]</scope>
    <source>
        <strain evidence="3">PS312</strain>
    </source>
</reference>
<keyword evidence="1" id="KW-0812">Transmembrane</keyword>
<keyword evidence="1" id="KW-1133">Transmembrane helix</keyword>
<dbReference type="AlphaFoldDB" id="A0A8R1V5K7"/>
<dbReference type="EnsemblMetazoa" id="PPA46449.1">
    <property type="protein sequence ID" value="PPA46449.1"/>
    <property type="gene ID" value="WBGene00284818"/>
</dbReference>
<feature type="transmembrane region" description="Helical" evidence="1">
    <location>
        <begin position="187"/>
        <end position="209"/>
    </location>
</feature>
<accession>A0A8R1V5K7</accession>
<name>A0A8R1V5K7_PRIPA</name>